<dbReference type="InterPro" id="IPR015590">
    <property type="entry name" value="Aldehyde_DH_dom"/>
</dbReference>
<evidence type="ECO:0000256" key="1">
    <source>
        <dbReference type="ARBA" id="ARBA00009986"/>
    </source>
</evidence>
<keyword evidence="7" id="KW-1185">Reference proteome</keyword>
<name>A0A542Y4J2_9MICO</name>
<dbReference type="PANTHER" id="PTHR11699">
    <property type="entry name" value="ALDEHYDE DEHYDROGENASE-RELATED"/>
    <property type="match status" value="1"/>
</dbReference>
<dbReference type="InterPro" id="IPR016161">
    <property type="entry name" value="Ald_DH/histidinol_DH"/>
</dbReference>
<proteinExistence type="inferred from homology"/>
<dbReference type="Proteomes" id="UP000319094">
    <property type="component" value="Unassembled WGS sequence"/>
</dbReference>
<dbReference type="InterPro" id="IPR016162">
    <property type="entry name" value="Ald_DH_N"/>
</dbReference>
<sequence length="487" mass="51133">MSGIIVNTQFRGGVWHPGTGAGTTETVNPATGMQLSAYRQAGREDLGLALDALRDAVAPWQRLPLKERQRILEEVAVEIERDGERIARQMTLEMGKTLAESRGEVGVFASTCRWFAHEAGRALGQVLPSADGTRFIHTRRKPIGVVACITPWNFPIALAGYKIFAALAVGNVVLWKPAQQVNGTAVLVTEAFERAGIGDAFALLGACTGELASEAVGDERVDAVSFTGSTEVGTQISQRVAASLTPCSLELGGKNAAVVLADADLDLAAREIVRSGFLTSGQRCTATSRIVVVTEVADELIARVADGIRALTVGDGADADVDMGPVATAAQLAGVENAVRGAVSDGARVVVGGARPEGLPTEGFFYLPTLLDGVTREHAIARREVFGPVIAVIRVADAAEAFAVANDTDYGLSTSVFTRSLGATFTALDDVDSGLIYVNRGTSSAELGVPFGGTGMSGNGHREVSEHGFEFMTELVSVYIDPQNMEQ</sequence>
<evidence type="ECO:0000313" key="6">
    <source>
        <dbReference type="EMBL" id="TQL42996.1"/>
    </source>
</evidence>
<evidence type="ECO:0000259" key="5">
    <source>
        <dbReference type="Pfam" id="PF00171"/>
    </source>
</evidence>
<dbReference type="EMBL" id="VFON01000001">
    <property type="protein sequence ID" value="TQL42996.1"/>
    <property type="molecule type" value="Genomic_DNA"/>
</dbReference>
<dbReference type="OrthoDB" id="6882680at2"/>
<dbReference type="PROSITE" id="PS00687">
    <property type="entry name" value="ALDEHYDE_DEHYDR_GLU"/>
    <property type="match status" value="1"/>
</dbReference>
<dbReference type="SUPFAM" id="SSF53720">
    <property type="entry name" value="ALDH-like"/>
    <property type="match status" value="1"/>
</dbReference>
<evidence type="ECO:0000313" key="7">
    <source>
        <dbReference type="Proteomes" id="UP000319094"/>
    </source>
</evidence>
<accession>A0A542Y4J2</accession>
<dbReference type="PROSITE" id="PS00070">
    <property type="entry name" value="ALDEHYDE_DEHYDR_CYS"/>
    <property type="match status" value="1"/>
</dbReference>
<protein>
    <submittedName>
        <fullName evidence="6">Aldehyde dehydrogenase (NAD+)</fullName>
    </submittedName>
</protein>
<gene>
    <name evidence="6" type="ORF">FB468_1008</name>
</gene>
<dbReference type="Pfam" id="PF00171">
    <property type="entry name" value="Aldedh"/>
    <property type="match status" value="1"/>
</dbReference>
<evidence type="ECO:0000256" key="4">
    <source>
        <dbReference type="RuleBase" id="RU003345"/>
    </source>
</evidence>
<dbReference type="InterPro" id="IPR016160">
    <property type="entry name" value="Ald_DH_CS_CYS"/>
</dbReference>
<dbReference type="AlphaFoldDB" id="A0A542Y4J2"/>
<organism evidence="6 7">
    <name type="scientific">Leucobacter komagatae</name>
    <dbReference type="NCBI Taxonomy" id="55969"/>
    <lineage>
        <taxon>Bacteria</taxon>
        <taxon>Bacillati</taxon>
        <taxon>Actinomycetota</taxon>
        <taxon>Actinomycetes</taxon>
        <taxon>Micrococcales</taxon>
        <taxon>Microbacteriaceae</taxon>
        <taxon>Leucobacter</taxon>
    </lineage>
</organism>
<dbReference type="Gene3D" id="3.40.605.10">
    <property type="entry name" value="Aldehyde Dehydrogenase, Chain A, domain 1"/>
    <property type="match status" value="1"/>
</dbReference>
<comment type="similarity">
    <text evidence="1 4">Belongs to the aldehyde dehydrogenase family.</text>
</comment>
<dbReference type="Gene3D" id="3.40.309.10">
    <property type="entry name" value="Aldehyde Dehydrogenase, Chain A, domain 2"/>
    <property type="match status" value="1"/>
</dbReference>
<evidence type="ECO:0000256" key="2">
    <source>
        <dbReference type="ARBA" id="ARBA00023002"/>
    </source>
</evidence>
<comment type="caution">
    <text evidence="6">The sequence shown here is derived from an EMBL/GenBank/DDBJ whole genome shotgun (WGS) entry which is preliminary data.</text>
</comment>
<dbReference type="GO" id="GO:0016620">
    <property type="term" value="F:oxidoreductase activity, acting on the aldehyde or oxo group of donors, NAD or NADP as acceptor"/>
    <property type="evidence" value="ECO:0007669"/>
    <property type="project" value="InterPro"/>
</dbReference>
<keyword evidence="2 4" id="KW-0560">Oxidoreductase</keyword>
<feature type="active site" evidence="3">
    <location>
        <position position="250"/>
    </location>
</feature>
<dbReference type="RefSeq" id="WP_141886374.1">
    <property type="nucleotide sequence ID" value="NZ_BAAAUY010000005.1"/>
</dbReference>
<dbReference type="FunFam" id="3.40.309.10:FF:000009">
    <property type="entry name" value="Aldehyde dehydrogenase A"/>
    <property type="match status" value="1"/>
</dbReference>
<reference evidence="6 7" key="1">
    <citation type="submission" date="2019-06" db="EMBL/GenBank/DDBJ databases">
        <title>Sequencing the genomes of 1000 actinobacteria strains.</title>
        <authorList>
            <person name="Klenk H.-P."/>
        </authorList>
    </citation>
    <scope>NUCLEOTIDE SEQUENCE [LARGE SCALE GENOMIC DNA]</scope>
    <source>
        <strain evidence="6 7">DSM 8803</strain>
    </source>
</reference>
<evidence type="ECO:0000256" key="3">
    <source>
        <dbReference type="PROSITE-ProRule" id="PRU10007"/>
    </source>
</evidence>
<dbReference type="InterPro" id="IPR016163">
    <property type="entry name" value="Ald_DH_C"/>
</dbReference>
<dbReference type="InterPro" id="IPR029510">
    <property type="entry name" value="Ald_DH_CS_GLU"/>
</dbReference>
<feature type="domain" description="Aldehyde dehydrogenase" evidence="5">
    <location>
        <begin position="16"/>
        <end position="477"/>
    </location>
</feature>